<name>A0A2U3Q9S9_9BRAD</name>
<sequence>MGCSNLAKRPLGLKITPNQLSARGLLQIPRGVASQILHPKTGRKGLLFDFVSRESFSGLFERITASIELQHMAVMHQAKDAMLRTSGSGHKFVRLSSNIVRYLMHGKTVCPLLAVRRLALHCASEGCSGVPSRSSSQEDEPWQIIGKHLSESMWPS</sequence>
<dbReference type="Proteomes" id="UP000246085">
    <property type="component" value="Chromosome BRAD3257"/>
</dbReference>
<evidence type="ECO:0000313" key="1">
    <source>
        <dbReference type="EMBL" id="SPP98162.1"/>
    </source>
</evidence>
<dbReference type="EMBL" id="LS398110">
    <property type="protein sequence ID" value="SPP98162.1"/>
    <property type="molecule type" value="Genomic_DNA"/>
</dbReference>
<organism evidence="1 2">
    <name type="scientific">Bradyrhizobium vignae</name>
    <dbReference type="NCBI Taxonomy" id="1549949"/>
    <lineage>
        <taxon>Bacteria</taxon>
        <taxon>Pseudomonadati</taxon>
        <taxon>Pseudomonadota</taxon>
        <taxon>Alphaproteobacteria</taxon>
        <taxon>Hyphomicrobiales</taxon>
        <taxon>Nitrobacteraceae</taxon>
        <taxon>Bradyrhizobium</taxon>
    </lineage>
</organism>
<evidence type="ECO:0000313" key="2">
    <source>
        <dbReference type="Proteomes" id="UP000246085"/>
    </source>
</evidence>
<accession>A0A2U3Q9S9</accession>
<dbReference type="AlphaFoldDB" id="A0A2U3Q9S9"/>
<proteinExistence type="predicted"/>
<dbReference type="KEGG" id="bvz:BRAD3257_7426"/>
<gene>
    <name evidence="1" type="ORF">BRAD3257_7426</name>
</gene>
<reference evidence="1 2" key="1">
    <citation type="submission" date="2018-03" db="EMBL/GenBank/DDBJ databases">
        <authorList>
            <person name="Gully D."/>
        </authorList>
    </citation>
    <scope>NUCLEOTIDE SEQUENCE [LARGE SCALE GENOMIC DNA]</scope>
    <source>
        <strain evidence="1">ORS3257</strain>
    </source>
</reference>
<protein>
    <submittedName>
        <fullName evidence="1">Uncharacterized protein</fullName>
    </submittedName>
</protein>